<feature type="transmembrane region" description="Helical" evidence="1">
    <location>
        <begin position="100"/>
        <end position="123"/>
    </location>
</feature>
<dbReference type="RefSeq" id="WP_141422189.1">
    <property type="nucleotide sequence ID" value="NZ_VIAR01000010.1"/>
</dbReference>
<evidence type="ECO:0000313" key="3">
    <source>
        <dbReference type="Proteomes" id="UP000317169"/>
    </source>
</evidence>
<keyword evidence="1" id="KW-0812">Transmembrane</keyword>
<proteinExistence type="predicted"/>
<feature type="transmembrane region" description="Helical" evidence="1">
    <location>
        <begin position="20"/>
        <end position="36"/>
    </location>
</feature>
<evidence type="ECO:0000256" key="1">
    <source>
        <dbReference type="SAM" id="Phobius"/>
    </source>
</evidence>
<feature type="transmembrane region" description="Helical" evidence="1">
    <location>
        <begin position="171"/>
        <end position="187"/>
    </location>
</feature>
<comment type="caution">
    <text evidence="2">The sequence shown here is derived from an EMBL/GenBank/DDBJ whole genome shotgun (WGS) entry which is preliminary data.</text>
</comment>
<organism evidence="2 3">
    <name type="scientific">Haloflavibacter putidus</name>
    <dbReference type="NCBI Taxonomy" id="2576776"/>
    <lineage>
        <taxon>Bacteria</taxon>
        <taxon>Pseudomonadati</taxon>
        <taxon>Bacteroidota</taxon>
        <taxon>Flavobacteriia</taxon>
        <taxon>Flavobacteriales</taxon>
        <taxon>Flavobacteriaceae</taxon>
        <taxon>Haloflavibacter</taxon>
    </lineage>
</organism>
<dbReference type="Pfam" id="PF13795">
    <property type="entry name" value="HupE_UreJ_2"/>
    <property type="match status" value="1"/>
</dbReference>
<gene>
    <name evidence="2" type="ORF">FKR84_10095</name>
</gene>
<keyword evidence="3" id="KW-1185">Reference proteome</keyword>
<name>A0A507ZJT9_9FLAO</name>
<feature type="transmembrane region" description="Helical" evidence="1">
    <location>
        <begin position="135"/>
        <end position="159"/>
    </location>
</feature>
<dbReference type="Proteomes" id="UP000317169">
    <property type="component" value="Unassembled WGS sequence"/>
</dbReference>
<keyword evidence="1" id="KW-1133">Transmembrane helix</keyword>
<sequence length="193" mass="21321">MNDFSIYFNLGLTHVLDWNAYDHVLFLTVLVAASTFKDWKRVVGLVTLFTIGHTASLVLAAYDVLAVSGSLIEFLIPVSILITAFYNLFTAGKTKNGSILLLYVVTLFFGLIHGFGFSSFFVSTTGSGGIEVLRLLAFAVGIEAAQLIVVLIVLLLAFIFQNIFRLSKRDWVLIISAIIIGLTIPMLRENWIL</sequence>
<keyword evidence="1" id="KW-0472">Membrane</keyword>
<dbReference type="InterPro" id="IPR032809">
    <property type="entry name" value="Put_HupE_UreJ"/>
</dbReference>
<reference evidence="2 3" key="1">
    <citation type="submission" date="2019-06" db="EMBL/GenBank/DDBJ databases">
        <title>Flavibacter putida gen. nov., sp. nov., a novel marine bacterium of the family Flavobacteriaceae isolated from coastal seawater.</title>
        <authorList>
            <person name="Feng X."/>
        </authorList>
    </citation>
    <scope>NUCLEOTIDE SEQUENCE [LARGE SCALE GENOMIC DNA]</scope>
    <source>
        <strain evidence="2 3">PLHSN227</strain>
    </source>
</reference>
<dbReference type="EMBL" id="VIAR01000010">
    <property type="protein sequence ID" value="TQD36951.1"/>
    <property type="molecule type" value="Genomic_DNA"/>
</dbReference>
<feature type="transmembrane region" description="Helical" evidence="1">
    <location>
        <begin position="68"/>
        <end position="88"/>
    </location>
</feature>
<protein>
    <submittedName>
        <fullName evidence="2">HupE/UreJ family protein</fullName>
    </submittedName>
</protein>
<feature type="transmembrane region" description="Helical" evidence="1">
    <location>
        <begin position="43"/>
        <end position="62"/>
    </location>
</feature>
<dbReference type="OrthoDB" id="9808870at2"/>
<evidence type="ECO:0000313" key="2">
    <source>
        <dbReference type="EMBL" id="TQD36951.1"/>
    </source>
</evidence>
<accession>A0A507ZJT9</accession>
<dbReference type="AlphaFoldDB" id="A0A507ZJT9"/>